<organism evidence="1 2">
    <name type="scientific">Angustibacter aerolatus</name>
    <dbReference type="NCBI Taxonomy" id="1162965"/>
    <lineage>
        <taxon>Bacteria</taxon>
        <taxon>Bacillati</taxon>
        <taxon>Actinomycetota</taxon>
        <taxon>Actinomycetes</taxon>
        <taxon>Kineosporiales</taxon>
        <taxon>Kineosporiaceae</taxon>
    </lineage>
</organism>
<dbReference type="InterPro" id="IPR036890">
    <property type="entry name" value="HATPase_C_sf"/>
</dbReference>
<comment type="caution">
    <text evidence="1">The sequence shown here is derived from an EMBL/GenBank/DDBJ whole genome shotgun (WGS) entry which is preliminary data.</text>
</comment>
<gene>
    <name evidence="1" type="ORF">GCM10025868_19350</name>
</gene>
<sequence length="47" mass="5000">MGLEVVLHHPDLDAEGGRGLAMVSSLAVAWGVDHLETGKTVWFVLQG</sequence>
<dbReference type="Proteomes" id="UP001157017">
    <property type="component" value="Unassembled WGS sequence"/>
</dbReference>
<accession>A0ABQ6JET4</accession>
<protein>
    <recommendedName>
        <fullName evidence="3">Histidine kinase/HSP90-like ATPase domain-containing protein</fullName>
    </recommendedName>
</protein>
<evidence type="ECO:0000313" key="2">
    <source>
        <dbReference type="Proteomes" id="UP001157017"/>
    </source>
</evidence>
<proteinExistence type="predicted"/>
<dbReference type="Gene3D" id="3.30.565.10">
    <property type="entry name" value="Histidine kinase-like ATPase, C-terminal domain"/>
    <property type="match status" value="1"/>
</dbReference>
<dbReference type="EMBL" id="BSUZ01000001">
    <property type="protein sequence ID" value="GMA86685.1"/>
    <property type="molecule type" value="Genomic_DNA"/>
</dbReference>
<evidence type="ECO:0000313" key="1">
    <source>
        <dbReference type="EMBL" id="GMA86685.1"/>
    </source>
</evidence>
<reference evidence="2" key="1">
    <citation type="journal article" date="2019" name="Int. J. Syst. Evol. Microbiol.">
        <title>The Global Catalogue of Microorganisms (GCM) 10K type strain sequencing project: providing services to taxonomists for standard genome sequencing and annotation.</title>
        <authorList>
            <consortium name="The Broad Institute Genomics Platform"/>
            <consortium name="The Broad Institute Genome Sequencing Center for Infectious Disease"/>
            <person name="Wu L."/>
            <person name="Ma J."/>
        </authorList>
    </citation>
    <scope>NUCLEOTIDE SEQUENCE [LARGE SCALE GENOMIC DNA]</scope>
    <source>
        <strain evidence="2">NBRC 108730</strain>
    </source>
</reference>
<name>A0ABQ6JET4_9ACTN</name>
<keyword evidence="2" id="KW-1185">Reference proteome</keyword>
<evidence type="ECO:0008006" key="3">
    <source>
        <dbReference type="Google" id="ProtNLM"/>
    </source>
</evidence>